<comment type="similarity">
    <text evidence="2">Belongs to the ABC-4 integral membrane protein family. LolC/E subfamily.</text>
</comment>
<sequence length="405" mass="45424">MIIHVAWKNIWRNPTRSLVVILAMVVGMFAGIFMVSFAKGMMKERLNRGIETEVSHIQIHHPKFREADELKYQINDVFQKTKDIEKIEGVNGVSPRIVVQAMVASAETGSGVKLIGTNPDREKTVSNLYTYIKKGKWFEGISRNPVVIGQKLAEKLNVHVRSKIVLTFQDDEGNITSGAFRIAGIYQTVNTSFDETHVYVRFKDLDQLAALPQGAAQEIAVHLSSQKYLNQVKNKLSDMYPNLEVLTWKKLNPEFGYINDVYDYYLYVFIIIILLALGFGIVNTILMAILERVKELGMLMAIGMKKGRVFRMIMWESVMMSIIGGTIGVGIGLLVTIWTNHTGISFDSYKTGFEALGYGTTVHPIIDWGITINVMILVFVTGIVAAIYPALKALKLNPAEALRTE</sequence>
<keyword evidence="5 7" id="KW-1133">Transmembrane helix</keyword>
<keyword evidence="3" id="KW-1003">Cell membrane</keyword>
<feature type="domain" description="MacB-like periplasmic core" evidence="9">
    <location>
        <begin position="17"/>
        <end position="237"/>
    </location>
</feature>
<reference evidence="10 13" key="2">
    <citation type="submission" date="2019-10" db="EMBL/GenBank/DDBJ databases">
        <title>Prolixibacter strains distinguished by the presence of nitrate reductase genes were adept at nitrate-dependent anaerobic corrosion of metallic iron and carbon steel.</title>
        <authorList>
            <person name="Iino T."/>
            <person name="Shono N."/>
            <person name="Ito K."/>
            <person name="Nakamura R."/>
            <person name="Sueoka K."/>
            <person name="Harayama S."/>
            <person name="Ohkuma M."/>
        </authorList>
    </citation>
    <scope>NUCLEOTIDE SEQUENCE [LARGE SCALE GENOMIC DNA]</scope>
    <source>
        <strain evidence="10 13">MIC1-1</strain>
    </source>
</reference>
<evidence type="ECO:0000256" key="4">
    <source>
        <dbReference type="ARBA" id="ARBA00022692"/>
    </source>
</evidence>
<dbReference type="EMBL" id="BLAU01000001">
    <property type="protein sequence ID" value="GET21335.1"/>
    <property type="molecule type" value="Genomic_DNA"/>
</dbReference>
<evidence type="ECO:0000313" key="10">
    <source>
        <dbReference type="EMBL" id="GET21335.1"/>
    </source>
</evidence>
<gene>
    <name evidence="11" type="ORF">CLV93_105244</name>
    <name evidence="10" type="ORF">JCM18694_15810</name>
</gene>
<dbReference type="EMBL" id="PYGC01000005">
    <property type="protein sequence ID" value="PSK82850.1"/>
    <property type="molecule type" value="Genomic_DNA"/>
</dbReference>
<feature type="transmembrane region" description="Helical" evidence="7">
    <location>
        <begin position="18"/>
        <end position="38"/>
    </location>
</feature>
<comment type="caution">
    <text evidence="11">The sequence shown here is derived from an EMBL/GenBank/DDBJ whole genome shotgun (WGS) entry which is preliminary data.</text>
</comment>
<dbReference type="PANTHER" id="PTHR30489:SF0">
    <property type="entry name" value="LIPOPROTEIN-RELEASING SYSTEM TRANSMEMBRANE PROTEIN LOLE"/>
    <property type="match status" value="1"/>
</dbReference>
<dbReference type="GO" id="GO:0098797">
    <property type="term" value="C:plasma membrane protein complex"/>
    <property type="evidence" value="ECO:0007669"/>
    <property type="project" value="TreeGrafter"/>
</dbReference>
<organism evidence="11 12">
    <name type="scientific">Prolixibacter denitrificans</name>
    <dbReference type="NCBI Taxonomy" id="1541063"/>
    <lineage>
        <taxon>Bacteria</taxon>
        <taxon>Pseudomonadati</taxon>
        <taxon>Bacteroidota</taxon>
        <taxon>Bacteroidia</taxon>
        <taxon>Marinilabiliales</taxon>
        <taxon>Prolixibacteraceae</taxon>
        <taxon>Prolixibacter</taxon>
    </lineage>
</organism>
<dbReference type="RefSeq" id="WP_106542438.1">
    <property type="nucleotide sequence ID" value="NZ_BLAU01000001.1"/>
</dbReference>
<dbReference type="Pfam" id="PF12704">
    <property type="entry name" value="MacB_PCD"/>
    <property type="match status" value="1"/>
</dbReference>
<feature type="transmembrane region" description="Helical" evidence="7">
    <location>
        <begin position="365"/>
        <end position="388"/>
    </location>
</feature>
<protein>
    <submittedName>
        <fullName evidence="10">ABC transporter permease</fullName>
    </submittedName>
    <submittedName>
        <fullName evidence="11">ABC-type lipoprotein release transport system permease subunit</fullName>
    </submittedName>
</protein>
<dbReference type="Proteomes" id="UP000240621">
    <property type="component" value="Unassembled WGS sequence"/>
</dbReference>
<dbReference type="InterPro" id="IPR003838">
    <property type="entry name" value="ABC3_permease_C"/>
</dbReference>
<evidence type="ECO:0000313" key="11">
    <source>
        <dbReference type="EMBL" id="PSK82850.1"/>
    </source>
</evidence>
<evidence type="ECO:0000256" key="7">
    <source>
        <dbReference type="SAM" id="Phobius"/>
    </source>
</evidence>
<comment type="subcellular location">
    <subcellularLocation>
        <location evidence="1">Cell membrane</location>
        <topology evidence="1">Multi-pass membrane protein</topology>
    </subcellularLocation>
</comment>
<keyword evidence="6 7" id="KW-0472">Membrane</keyword>
<keyword evidence="13" id="KW-1185">Reference proteome</keyword>
<reference evidence="11 12" key="1">
    <citation type="submission" date="2018-03" db="EMBL/GenBank/DDBJ databases">
        <title>Genomic Encyclopedia of Archaeal and Bacterial Type Strains, Phase II (KMG-II): from individual species to whole genera.</title>
        <authorList>
            <person name="Goeker M."/>
        </authorList>
    </citation>
    <scope>NUCLEOTIDE SEQUENCE [LARGE SCALE GENOMIC DNA]</scope>
    <source>
        <strain evidence="11 12">DSM 27267</strain>
    </source>
</reference>
<keyword evidence="11" id="KW-0449">Lipoprotein</keyword>
<dbReference type="OrthoDB" id="9784014at2"/>
<dbReference type="GO" id="GO:0044874">
    <property type="term" value="P:lipoprotein localization to outer membrane"/>
    <property type="evidence" value="ECO:0007669"/>
    <property type="project" value="TreeGrafter"/>
</dbReference>
<dbReference type="Pfam" id="PF02687">
    <property type="entry name" value="FtsX"/>
    <property type="match status" value="1"/>
</dbReference>
<feature type="transmembrane region" description="Helical" evidence="7">
    <location>
        <begin position="264"/>
        <end position="290"/>
    </location>
</feature>
<dbReference type="Proteomes" id="UP000396862">
    <property type="component" value="Unassembled WGS sequence"/>
</dbReference>
<dbReference type="InterPro" id="IPR025857">
    <property type="entry name" value="MacB_PCD"/>
</dbReference>
<evidence type="ECO:0000259" key="9">
    <source>
        <dbReference type="Pfam" id="PF12704"/>
    </source>
</evidence>
<dbReference type="AlphaFoldDB" id="A0A2P8CD09"/>
<evidence type="ECO:0000256" key="6">
    <source>
        <dbReference type="ARBA" id="ARBA00023136"/>
    </source>
</evidence>
<name>A0A2P8CD09_9BACT</name>
<keyword evidence="4 7" id="KW-0812">Transmembrane</keyword>
<evidence type="ECO:0000313" key="13">
    <source>
        <dbReference type="Proteomes" id="UP000396862"/>
    </source>
</evidence>
<evidence type="ECO:0000256" key="2">
    <source>
        <dbReference type="ARBA" id="ARBA00005236"/>
    </source>
</evidence>
<proteinExistence type="inferred from homology"/>
<dbReference type="InterPro" id="IPR051447">
    <property type="entry name" value="Lipoprotein-release_system"/>
</dbReference>
<evidence type="ECO:0000259" key="8">
    <source>
        <dbReference type="Pfam" id="PF02687"/>
    </source>
</evidence>
<evidence type="ECO:0000256" key="1">
    <source>
        <dbReference type="ARBA" id="ARBA00004651"/>
    </source>
</evidence>
<evidence type="ECO:0000256" key="3">
    <source>
        <dbReference type="ARBA" id="ARBA00022475"/>
    </source>
</evidence>
<accession>A0A2P8CD09</accession>
<feature type="domain" description="ABC3 transporter permease C-terminal" evidence="8">
    <location>
        <begin position="268"/>
        <end position="398"/>
    </location>
</feature>
<feature type="transmembrane region" description="Helical" evidence="7">
    <location>
        <begin position="313"/>
        <end position="338"/>
    </location>
</feature>
<evidence type="ECO:0000313" key="12">
    <source>
        <dbReference type="Proteomes" id="UP000240621"/>
    </source>
</evidence>
<dbReference type="PANTHER" id="PTHR30489">
    <property type="entry name" value="LIPOPROTEIN-RELEASING SYSTEM TRANSMEMBRANE PROTEIN LOLE"/>
    <property type="match status" value="1"/>
</dbReference>
<evidence type="ECO:0000256" key="5">
    <source>
        <dbReference type="ARBA" id="ARBA00022989"/>
    </source>
</evidence>